<name>A0A5J5J250_9MICO</name>
<reference evidence="3" key="1">
    <citation type="submission" date="2019-09" db="EMBL/GenBank/DDBJ databases">
        <title>Mumia zhuanghuii sp. nov. isolated from the intestinal contents of plateau pika (Ochotona curzoniae) in the Qinghai-Tibet plateau of China.</title>
        <authorList>
            <person name="Tian Z."/>
        </authorList>
    </citation>
    <scope>NUCLEOTIDE SEQUENCE [LARGE SCALE GENOMIC DNA]</scope>
    <source>
        <strain evidence="3">JCM 30598</strain>
    </source>
</reference>
<feature type="transmembrane region" description="Helical" evidence="1">
    <location>
        <begin position="6"/>
        <end position="29"/>
    </location>
</feature>
<keyword evidence="1" id="KW-0472">Membrane</keyword>
<dbReference type="AlphaFoldDB" id="A0A5J5J250"/>
<comment type="caution">
    <text evidence="2">The sequence shown here is derived from an EMBL/GenBank/DDBJ whole genome shotgun (WGS) entry which is preliminary data.</text>
</comment>
<keyword evidence="1" id="KW-0812">Transmembrane</keyword>
<evidence type="ECO:0000313" key="3">
    <source>
        <dbReference type="Proteomes" id="UP000325827"/>
    </source>
</evidence>
<dbReference type="EMBL" id="VYSA01000003">
    <property type="protein sequence ID" value="KAA9106358.1"/>
    <property type="molecule type" value="Genomic_DNA"/>
</dbReference>
<keyword evidence="1" id="KW-1133">Transmembrane helix</keyword>
<organism evidence="2 3">
    <name type="scientific">Microbacterium rhizomatis</name>
    <dbReference type="NCBI Taxonomy" id="1631477"/>
    <lineage>
        <taxon>Bacteria</taxon>
        <taxon>Bacillati</taxon>
        <taxon>Actinomycetota</taxon>
        <taxon>Actinomycetes</taxon>
        <taxon>Micrococcales</taxon>
        <taxon>Microbacteriaceae</taxon>
        <taxon>Microbacterium</taxon>
    </lineage>
</organism>
<dbReference type="RefSeq" id="WP_150449699.1">
    <property type="nucleotide sequence ID" value="NZ_VYSA01000003.1"/>
</dbReference>
<dbReference type="Proteomes" id="UP000325827">
    <property type="component" value="Unassembled WGS sequence"/>
</dbReference>
<dbReference type="OrthoDB" id="4948465at2"/>
<accession>A0A5J5J250</accession>
<evidence type="ECO:0000313" key="2">
    <source>
        <dbReference type="EMBL" id="KAA9106358.1"/>
    </source>
</evidence>
<sequence>MDPLWAFVAGVWWIAPTIVGAGALGWFGLRGQRTAGARRLEVDAAGHDVRAARQALTQRRADVAVAHAEVMRVQAERSARGGSDRDLASARHALQNARQNVKSANAALLARRASLRAARVSMPHVGADPSEYPLAKVMDAHNRVLARWMEYETDPAKLIAFPAMSDGRSPLMADFLREQSQAQWLRPASASVRMTPADFAAYRDAVRRLERAFDAAEREVRGEPERPGIPFVSGAWIDTAQDLLAGAQRAVAWSAETMSKVRRPNPPA</sequence>
<proteinExistence type="predicted"/>
<gene>
    <name evidence="2" type="ORF">F6B43_14470</name>
</gene>
<protein>
    <submittedName>
        <fullName evidence="2">Uncharacterized protein</fullName>
    </submittedName>
</protein>
<evidence type="ECO:0000256" key="1">
    <source>
        <dbReference type="SAM" id="Phobius"/>
    </source>
</evidence>
<keyword evidence="3" id="KW-1185">Reference proteome</keyword>